<sequence>MAKVSSFSRGFDLWRRSAWRVYQEAFGRGRFDGAAGVGLDQAEMSRDGEAPATVQLRAAALLGDAPTPVQALDQSLGENVKIRWARGQALGPLGPVPFARRKNRHVALEVRHEGRRLACRRLCSFSKWAATFRASPSLILGAALFAGFARAVRAALRSRRIPERREDRVARRSVGSIWRPAASHPEEADRAQGHLGGAEAARRSRISGQVAEGKVRHPFFKGLREDL</sequence>
<feature type="region of interest" description="Disordered" evidence="1">
    <location>
        <begin position="180"/>
        <end position="209"/>
    </location>
</feature>
<name>A0A562RN20_9BRAD</name>
<proteinExistence type="predicted"/>
<organism evidence="2 3">
    <name type="scientific">Bradyrhizobium huanghuaihaiense</name>
    <dbReference type="NCBI Taxonomy" id="990078"/>
    <lineage>
        <taxon>Bacteria</taxon>
        <taxon>Pseudomonadati</taxon>
        <taxon>Pseudomonadota</taxon>
        <taxon>Alphaproteobacteria</taxon>
        <taxon>Hyphomicrobiales</taxon>
        <taxon>Nitrobacteraceae</taxon>
        <taxon>Bradyrhizobium</taxon>
    </lineage>
</organism>
<comment type="caution">
    <text evidence="2">The sequence shown here is derived from an EMBL/GenBank/DDBJ whole genome shotgun (WGS) entry which is preliminary data.</text>
</comment>
<evidence type="ECO:0000313" key="3">
    <source>
        <dbReference type="Proteomes" id="UP000316291"/>
    </source>
</evidence>
<gene>
    <name evidence="2" type="ORF">IQ16_03641</name>
</gene>
<protein>
    <submittedName>
        <fullName evidence="2">Uncharacterized protein</fullName>
    </submittedName>
</protein>
<accession>A0A562RN20</accession>
<dbReference type="Proteomes" id="UP000316291">
    <property type="component" value="Unassembled WGS sequence"/>
</dbReference>
<reference evidence="2 3" key="1">
    <citation type="journal article" date="2015" name="Stand. Genomic Sci.">
        <title>Genomic Encyclopedia of Bacterial and Archaeal Type Strains, Phase III: the genomes of soil and plant-associated and newly described type strains.</title>
        <authorList>
            <person name="Whitman W.B."/>
            <person name="Woyke T."/>
            <person name="Klenk H.P."/>
            <person name="Zhou Y."/>
            <person name="Lilburn T.G."/>
            <person name="Beck B.J."/>
            <person name="De Vos P."/>
            <person name="Vandamme P."/>
            <person name="Eisen J.A."/>
            <person name="Garrity G."/>
            <person name="Hugenholtz P."/>
            <person name="Kyrpides N.C."/>
        </authorList>
    </citation>
    <scope>NUCLEOTIDE SEQUENCE [LARGE SCALE GENOMIC DNA]</scope>
    <source>
        <strain evidence="2 3">CGMCC 1.10948</strain>
    </source>
</reference>
<keyword evidence="3" id="KW-1185">Reference proteome</keyword>
<dbReference type="EMBL" id="VLLA01000008">
    <property type="protein sequence ID" value="TWI70468.1"/>
    <property type="molecule type" value="Genomic_DNA"/>
</dbReference>
<evidence type="ECO:0000256" key="1">
    <source>
        <dbReference type="SAM" id="MobiDB-lite"/>
    </source>
</evidence>
<dbReference type="AlphaFoldDB" id="A0A562RN20"/>
<evidence type="ECO:0000313" key="2">
    <source>
        <dbReference type="EMBL" id="TWI70468.1"/>
    </source>
</evidence>